<dbReference type="Gene3D" id="1.10.10.10">
    <property type="entry name" value="Winged helix-like DNA-binding domain superfamily/Winged helix DNA-binding domain"/>
    <property type="match status" value="1"/>
</dbReference>
<keyword evidence="2" id="KW-0238">DNA-binding</keyword>
<sequence>MESQHSMEPNDLRPMSSSWSTGSPPVNGEALPPERADNGTLDNGDAHPLVTVASQGAGIGTTEQVRRLRLNLALQHWHRGELTEAIACLGPEDDAVVTNDAGPETVLEGVLRGFVARARSVEDVAIRGLSRLERGILRLSFESVWSALPSLLHCGLALDADNTSEAANAMRRLSLMPASARREMNALFPGMLMASKLRFARQQGRHGFRPFRTVGDRLNLSAFPQIPLYHQLMETIRRFDSGSGHGLALLRTTARTASEAHVVSPILDFRAELQARFEHTRLVELMAEEGLDRLCPLFELEPSGSGEATPMHEPISDRERSVLELIANGLSNQSIADRLHISLHTVKTHARRINAKLGVRSRTQAIVRARELGVIV</sequence>
<evidence type="ECO:0000259" key="5">
    <source>
        <dbReference type="PROSITE" id="PS50043"/>
    </source>
</evidence>
<dbReference type="PRINTS" id="PR00038">
    <property type="entry name" value="HTHLUXR"/>
</dbReference>
<dbReference type="GO" id="GO:0003677">
    <property type="term" value="F:DNA binding"/>
    <property type="evidence" value="ECO:0007669"/>
    <property type="project" value="UniProtKB-KW"/>
</dbReference>
<organism evidence="6 7">
    <name type="scientific">Tamilnaduibacter salinus</name>
    <dbReference type="NCBI Taxonomy" id="1484056"/>
    <lineage>
        <taxon>Bacteria</taxon>
        <taxon>Pseudomonadati</taxon>
        <taxon>Pseudomonadota</taxon>
        <taxon>Gammaproteobacteria</taxon>
        <taxon>Pseudomonadales</taxon>
        <taxon>Marinobacteraceae</taxon>
        <taxon>Tamilnaduibacter</taxon>
    </lineage>
</organism>
<dbReference type="AlphaFoldDB" id="A0A2A2I3I1"/>
<evidence type="ECO:0000256" key="2">
    <source>
        <dbReference type="ARBA" id="ARBA00023125"/>
    </source>
</evidence>
<dbReference type="InterPro" id="IPR000792">
    <property type="entry name" value="Tscrpt_reg_LuxR_C"/>
</dbReference>
<dbReference type="Pfam" id="PF00196">
    <property type="entry name" value="GerE"/>
    <property type="match status" value="1"/>
</dbReference>
<accession>A0A2A2I3I1</accession>
<dbReference type="PANTHER" id="PTHR44688">
    <property type="entry name" value="DNA-BINDING TRANSCRIPTIONAL ACTIVATOR DEVR_DOSR"/>
    <property type="match status" value="1"/>
</dbReference>
<evidence type="ECO:0000256" key="3">
    <source>
        <dbReference type="ARBA" id="ARBA00023163"/>
    </source>
</evidence>
<name>A0A2A2I3I1_9GAMM</name>
<reference evidence="6 7" key="1">
    <citation type="submission" date="2017-07" db="EMBL/GenBank/DDBJ databases">
        <title>Tamlnaduibacter salinus (Mi-7) genome sequencing.</title>
        <authorList>
            <person name="Verma A."/>
            <person name="Krishnamurthi S."/>
        </authorList>
    </citation>
    <scope>NUCLEOTIDE SEQUENCE [LARGE SCALE GENOMIC DNA]</scope>
    <source>
        <strain evidence="6 7">Mi-7</strain>
    </source>
</reference>
<dbReference type="EMBL" id="NMPM01000053">
    <property type="protein sequence ID" value="PAV25603.1"/>
    <property type="molecule type" value="Genomic_DNA"/>
</dbReference>
<evidence type="ECO:0000313" key="7">
    <source>
        <dbReference type="Proteomes" id="UP000218332"/>
    </source>
</evidence>
<dbReference type="InterPro" id="IPR016032">
    <property type="entry name" value="Sig_transdc_resp-reg_C-effctor"/>
</dbReference>
<protein>
    <recommendedName>
        <fullName evidence="5">HTH luxR-type domain-containing protein</fullName>
    </recommendedName>
</protein>
<dbReference type="GO" id="GO:0006355">
    <property type="term" value="P:regulation of DNA-templated transcription"/>
    <property type="evidence" value="ECO:0007669"/>
    <property type="project" value="InterPro"/>
</dbReference>
<dbReference type="PROSITE" id="PS00622">
    <property type="entry name" value="HTH_LUXR_1"/>
    <property type="match status" value="1"/>
</dbReference>
<evidence type="ECO:0000256" key="1">
    <source>
        <dbReference type="ARBA" id="ARBA00023015"/>
    </source>
</evidence>
<dbReference type="InterPro" id="IPR036388">
    <property type="entry name" value="WH-like_DNA-bd_sf"/>
</dbReference>
<evidence type="ECO:0000256" key="4">
    <source>
        <dbReference type="SAM" id="MobiDB-lite"/>
    </source>
</evidence>
<feature type="region of interest" description="Disordered" evidence="4">
    <location>
        <begin position="1"/>
        <end position="46"/>
    </location>
</feature>
<evidence type="ECO:0000313" key="6">
    <source>
        <dbReference type="EMBL" id="PAV25603.1"/>
    </source>
</evidence>
<keyword evidence="7" id="KW-1185">Reference proteome</keyword>
<gene>
    <name evidence="6" type="ORF">CF392_10145</name>
</gene>
<dbReference type="SMART" id="SM00421">
    <property type="entry name" value="HTH_LUXR"/>
    <property type="match status" value="1"/>
</dbReference>
<proteinExistence type="predicted"/>
<dbReference type="SUPFAM" id="SSF46894">
    <property type="entry name" value="C-terminal effector domain of the bipartite response regulators"/>
    <property type="match status" value="1"/>
</dbReference>
<feature type="domain" description="HTH luxR-type" evidence="5">
    <location>
        <begin position="305"/>
        <end position="373"/>
    </location>
</feature>
<comment type="caution">
    <text evidence="6">The sequence shown here is derived from an EMBL/GenBank/DDBJ whole genome shotgun (WGS) entry which is preliminary data.</text>
</comment>
<dbReference type="Proteomes" id="UP000218332">
    <property type="component" value="Unassembled WGS sequence"/>
</dbReference>
<feature type="compositionally biased region" description="Polar residues" evidence="4">
    <location>
        <begin position="15"/>
        <end position="24"/>
    </location>
</feature>
<dbReference type="PANTHER" id="PTHR44688:SF16">
    <property type="entry name" value="DNA-BINDING TRANSCRIPTIONAL ACTIVATOR DEVR_DOSR"/>
    <property type="match status" value="1"/>
</dbReference>
<dbReference type="CDD" id="cd06170">
    <property type="entry name" value="LuxR_C_like"/>
    <property type="match status" value="1"/>
</dbReference>
<dbReference type="PROSITE" id="PS50043">
    <property type="entry name" value="HTH_LUXR_2"/>
    <property type="match status" value="1"/>
</dbReference>
<keyword evidence="1" id="KW-0805">Transcription regulation</keyword>
<keyword evidence="3" id="KW-0804">Transcription</keyword>